<feature type="chain" id="PRO_5023078898" description="MORN repeat protein" evidence="2">
    <location>
        <begin position="20"/>
        <end position="204"/>
    </location>
</feature>
<feature type="compositionally biased region" description="Low complexity" evidence="1">
    <location>
        <begin position="172"/>
        <end position="183"/>
    </location>
</feature>
<organism evidence="3 4">
    <name type="scientific">Chitinophaga pinensis</name>
    <dbReference type="NCBI Taxonomy" id="79329"/>
    <lineage>
        <taxon>Bacteria</taxon>
        <taxon>Pseudomonadati</taxon>
        <taxon>Bacteroidota</taxon>
        <taxon>Chitinophagia</taxon>
        <taxon>Chitinophagales</taxon>
        <taxon>Chitinophagaceae</taxon>
        <taxon>Chitinophaga</taxon>
    </lineage>
</organism>
<dbReference type="SUPFAM" id="SSF82185">
    <property type="entry name" value="Histone H3 K4-specific methyltransferase SET7/9 N-terminal domain"/>
    <property type="match status" value="1"/>
</dbReference>
<protein>
    <recommendedName>
        <fullName evidence="5">MORN repeat protein</fullName>
    </recommendedName>
</protein>
<dbReference type="InterPro" id="IPR011652">
    <property type="entry name" value="MORN_2"/>
</dbReference>
<name>A0A5C6LN48_9BACT</name>
<sequence length="204" mass="23371">MRKLSVFLMLQFMVLAAFAQMPKMRVNKVDEQQRKQGEWQEEMPEVRGEPGYSWEGTYVDNKKEGIWKKYALSGSIIAEETYKHDQLNGYARYFYPNGKISAEGAFVAMDINGEVDYFRIVDPITGDEKFEEVKRDGSSQRNGMWKVYDEDGKMIKEYYRRGEPVTEEEFGKAPAKPAATEKPATPPAPPALPHQNQKKKGTKG</sequence>
<keyword evidence="2" id="KW-0732">Signal</keyword>
<dbReference type="RefSeq" id="WP_146306649.1">
    <property type="nucleotide sequence ID" value="NZ_VOHS01000021.1"/>
</dbReference>
<accession>A0A5C6LN48</accession>
<reference evidence="3 4" key="1">
    <citation type="submission" date="2019-08" db="EMBL/GenBank/DDBJ databases">
        <title>Whole genome sequencing of chitin degrading bacteria Chitinophaga pinensis YS16.</title>
        <authorList>
            <person name="Singh R.P."/>
            <person name="Manchanda G."/>
            <person name="Maurya I.K."/>
            <person name="Joshi N.K."/>
            <person name="Srivastava A.K."/>
        </authorList>
    </citation>
    <scope>NUCLEOTIDE SEQUENCE [LARGE SCALE GENOMIC DNA]</scope>
    <source>
        <strain evidence="3 4">YS-16</strain>
    </source>
</reference>
<dbReference type="OrthoDB" id="649587at2"/>
<evidence type="ECO:0000313" key="4">
    <source>
        <dbReference type="Proteomes" id="UP000318815"/>
    </source>
</evidence>
<evidence type="ECO:0000256" key="1">
    <source>
        <dbReference type="SAM" id="MobiDB-lite"/>
    </source>
</evidence>
<dbReference type="AlphaFoldDB" id="A0A5C6LN48"/>
<evidence type="ECO:0008006" key="5">
    <source>
        <dbReference type="Google" id="ProtNLM"/>
    </source>
</evidence>
<keyword evidence="4" id="KW-1185">Reference proteome</keyword>
<dbReference type="Gene3D" id="3.90.930.1">
    <property type="match status" value="1"/>
</dbReference>
<evidence type="ECO:0000256" key="2">
    <source>
        <dbReference type="SAM" id="SignalP"/>
    </source>
</evidence>
<evidence type="ECO:0000313" key="3">
    <source>
        <dbReference type="EMBL" id="TWV98894.1"/>
    </source>
</evidence>
<feature type="region of interest" description="Disordered" evidence="1">
    <location>
        <begin position="164"/>
        <end position="204"/>
    </location>
</feature>
<gene>
    <name evidence="3" type="ORF">FEF09_19365</name>
</gene>
<comment type="caution">
    <text evidence="3">The sequence shown here is derived from an EMBL/GenBank/DDBJ whole genome shotgun (WGS) entry which is preliminary data.</text>
</comment>
<dbReference type="Proteomes" id="UP000318815">
    <property type="component" value="Unassembled WGS sequence"/>
</dbReference>
<feature type="signal peptide" evidence="2">
    <location>
        <begin position="1"/>
        <end position="19"/>
    </location>
</feature>
<dbReference type="EMBL" id="VOHS01000021">
    <property type="protein sequence ID" value="TWV98894.1"/>
    <property type="molecule type" value="Genomic_DNA"/>
</dbReference>
<dbReference type="Pfam" id="PF07661">
    <property type="entry name" value="MORN_2"/>
    <property type="match status" value="3"/>
</dbReference>
<proteinExistence type="predicted"/>